<evidence type="ECO:0000256" key="11">
    <source>
        <dbReference type="ARBA" id="ARBA00022676"/>
    </source>
</evidence>
<evidence type="ECO:0000256" key="23">
    <source>
        <dbReference type="ARBA" id="ARBA00034000"/>
    </source>
</evidence>
<keyword evidence="17" id="KW-0573">Peptidoglycan synthesis</keyword>
<keyword evidence="11" id="KW-0328">Glycosyltransferase</keyword>
<sequence length="792" mass="88205">MILRFIILTTKTALFLGMIGAAILMYIIYHYTKDLPDYSQLKKYYPPSITRMYSADGKLIEEFAREHRIFVPISSVPKALTQAFIAAEDKNFYSHEGIDIFSIFRAAITNISHIINKRRPEGGSTITQQVVKTFLLSPERSFERKIKEAILSYRLSQVFTKDEILELYLNQIFLGKSAYGVASAALNYFNKSIEELTISECAVLASLPKAPSQYNPEKNYKRAVERKNYVIGRMYDDGYLTKEEAKQAIDEPIKLAKFDKALTIDADFYAAKVREEVIEMFGEEYFYTAGLTIMTCVDSKMQKAATNALRFGLKAYDMKRGYRGSLQNIDLKDWQETLKKIPSPYGLLHYKLAVVLDVADTQAKIGLSNGSSAFIYLKDMSWTATNIKSVKKILKPGDVIAAEVIDKKYFLQQIPEINGGIMVIEHETGRVLAAEGGYDFSVSKFDRTTQAKRQPGSLIKPFVYMAALENGAKPTDIFDDSPIDVYQGPGLPIWRPKNDNGKFLGPITLRKGIEKSRNLITVRVGQFAGLGKVAALIRRFGITDSPKVVHSIVLGAIETTLEKMTIAFSIIANGGKGVEPQFIELIKDRKGNVIYKRDYTECPECKSNTALSINNTEAPTIHKTESPVIIDEATNYQMISLLKGSVQRGTASGAKHLPYVIAGKTGTTNKAKDVWFVGFTPKIVVGTYVGYDNPRSLGNSAYGSVYALPVFVHFMTNGYNFPSVDFAVPNSIRLESIDYETGKPSSAPGAIIEALKVNGYNPKISPKNEEAANEPVSPITNMEDLDNSEEIY</sequence>
<evidence type="ECO:0000259" key="28">
    <source>
        <dbReference type="Pfam" id="PF00905"/>
    </source>
</evidence>
<dbReference type="InterPro" id="IPR001264">
    <property type="entry name" value="Glyco_trans_51"/>
</dbReference>
<keyword evidence="16" id="KW-0735">Signal-anchor</keyword>
<reference evidence="31 32" key="1">
    <citation type="submission" date="2023-03" db="EMBL/GenBank/DDBJ databases">
        <title>Host association and intracellularity evolved multiple times independently in the Rickettsiales.</title>
        <authorList>
            <person name="Castelli M."/>
            <person name="Nardi T."/>
            <person name="Gammuto L."/>
            <person name="Bellinzona G."/>
            <person name="Sabaneyeva E."/>
            <person name="Potekhin A."/>
            <person name="Serra V."/>
            <person name="Petroni G."/>
            <person name="Sassera D."/>
        </authorList>
    </citation>
    <scope>NUCLEOTIDE SEQUENCE [LARGE SCALE GENOMIC DNA]</scope>
    <source>
        <strain evidence="31 32">Sr 2-6</strain>
    </source>
</reference>
<evidence type="ECO:0000256" key="13">
    <source>
        <dbReference type="ARBA" id="ARBA00022692"/>
    </source>
</evidence>
<evidence type="ECO:0000256" key="7">
    <source>
        <dbReference type="ARBA" id="ARBA00022475"/>
    </source>
</evidence>
<feature type="domain" description="Penicillin-binding protein OB-like" evidence="30">
    <location>
        <begin position="322"/>
        <end position="417"/>
    </location>
</feature>
<dbReference type="EC" id="3.4.16.4" evidence="5"/>
<evidence type="ECO:0000256" key="3">
    <source>
        <dbReference type="ARBA" id="ARBA00007090"/>
    </source>
</evidence>
<keyword evidence="13 27" id="KW-0812">Transmembrane</keyword>
<comment type="subcellular location">
    <subcellularLocation>
        <location evidence="1">Cell inner membrane</location>
        <topology evidence="1">Single-pass type II membrane protein</topology>
    </subcellularLocation>
</comment>
<keyword evidence="21" id="KW-0511">Multifunctional enzyme</keyword>
<evidence type="ECO:0000313" key="32">
    <source>
        <dbReference type="Proteomes" id="UP001291687"/>
    </source>
</evidence>
<protein>
    <recommendedName>
        <fullName evidence="6">Penicillin-binding protein 1A</fullName>
        <ecNumber evidence="24">2.4.99.28</ecNumber>
        <ecNumber evidence="5">3.4.16.4</ecNumber>
    </recommendedName>
</protein>
<evidence type="ECO:0000256" key="20">
    <source>
        <dbReference type="ARBA" id="ARBA00023251"/>
    </source>
</evidence>
<keyword evidence="19 27" id="KW-0472">Membrane</keyword>
<gene>
    <name evidence="31" type="ORF">Megvenef_00675</name>
</gene>
<evidence type="ECO:0000256" key="4">
    <source>
        <dbReference type="ARBA" id="ARBA00007739"/>
    </source>
</evidence>
<dbReference type="InterPro" id="IPR031376">
    <property type="entry name" value="PCB_OB"/>
</dbReference>
<name>A0ABU5NC35_9RICK</name>
<comment type="pathway">
    <text evidence="2">Cell wall biogenesis; peptidoglycan biosynthesis.</text>
</comment>
<evidence type="ECO:0000256" key="24">
    <source>
        <dbReference type="ARBA" id="ARBA00044770"/>
    </source>
</evidence>
<comment type="similarity">
    <text evidence="4">In the N-terminal section; belongs to the glycosyltransferase 51 family.</text>
</comment>
<evidence type="ECO:0000256" key="5">
    <source>
        <dbReference type="ARBA" id="ARBA00012448"/>
    </source>
</evidence>
<dbReference type="InterPro" id="IPR012338">
    <property type="entry name" value="Beta-lactam/transpept-like"/>
</dbReference>
<dbReference type="EC" id="2.4.99.28" evidence="24"/>
<dbReference type="Gene3D" id="3.40.710.10">
    <property type="entry name" value="DD-peptidase/beta-lactamase superfamily"/>
    <property type="match status" value="2"/>
</dbReference>
<evidence type="ECO:0000256" key="6">
    <source>
        <dbReference type="ARBA" id="ARBA00018638"/>
    </source>
</evidence>
<dbReference type="InterPro" id="IPR001460">
    <property type="entry name" value="PCN-bd_Tpept"/>
</dbReference>
<evidence type="ECO:0000256" key="25">
    <source>
        <dbReference type="ARBA" id="ARBA00049902"/>
    </source>
</evidence>
<keyword evidence="22" id="KW-0961">Cell wall biogenesis/degradation</keyword>
<evidence type="ECO:0000256" key="8">
    <source>
        <dbReference type="ARBA" id="ARBA00022519"/>
    </source>
</evidence>
<dbReference type="Pfam" id="PF00905">
    <property type="entry name" value="Transpeptidase"/>
    <property type="match status" value="1"/>
</dbReference>
<keyword evidence="12" id="KW-0808">Transferase</keyword>
<keyword evidence="32" id="KW-1185">Reference proteome</keyword>
<feature type="domain" description="Penicillin-binding protein transpeptidase" evidence="28">
    <location>
        <begin position="419"/>
        <end position="711"/>
    </location>
</feature>
<accession>A0ABU5NC35</accession>
<feature type="compositionally biased region" description="Acidic residues" evidence="26">
    <location>
        <begin position="783"/>
        <end position="792"/>
    </location>
</feature>
<evidence type="ECO:0000256" key="19">
    <source>
        <dbReference type="ARBA" id="ARBA00023136"/>
    </source>
</evidence>
<evidence type="ECO:0000256" key="21">
    <source>
        <dbReference type="ARBA" id="ARBA00023268"/>
    </source>
</evidence>
<feature type="region of interest" description="Disordered" evidence="26">
    <location>
        <begin position="763"/>
        <end position="792"/>
    </location>
</feature>
<evidence type="ECO:0000256" key="2">
    <source>
        <dbReference type="ARBA" id="ARBA00004752"/>
    </source>
</evidence>
<dbReference type="SUPFAM" id="SSF53955">
    <property type="entry name" value="Lysozyme-like"/>
    <property type="match status" value="1"/>
</dbReference>
<dbReference type="InterPro" id="IPR023346">
    <property type="entry name" value="Lysozyme-like_dom_sf"/>
</dbReference>
<evidence type="ECO:0000256" key="9">
    <source>
        <dbReference type="ARBA" id="ARBA00022645"/>
    </source>
</evidence>
<dbReference type="InterPro" id="IPR050396">
    <property type="entry name" value="Glycosyltr_51/Transpeptidase"/>
</dbReference>
<dbReference type="PANTHER" id="PTHR32282:SF27">
    <property type="entry name" value="PENICILLIN-BINDING PROTEIN 1A"/>
    <property type="match status" value="1"/>
</dbReference>
<evidence type="ECO:0000256" key="12">
    <source>
        <dbReference type="ARBA" id="ARBA00022679"/>
    </source>
</evidence>
<evidence type="ECO:0000259" key="30">
    <source>
        <dbReference type="Pfam" id="PF17092"/>
    </source>
</evidence>
<comment type="catalytic activity">
    <reaction evidence="25">
        <text>[GlcNAc-(1-&gt;4)-Mur2Ac(oyl-L-Ala-gamma-D-Glu-L-Lys-D-Ala-D-Ala)](n)-di-trans,octa-cis-undecaprenyl diphosphate + beta-D-GlcNAc-(1-&gt;4)-Mur2Ac(oyl-L-Ala-gamma-D-Glu-L-Lys-D-Ala-D-Ala)-di-trans,octa-cis-undecaprenyl diphosphate = [GlcNAc-(1-&gt;4)-Mur2Ac(oyl-L-Ala-gamma-D-Glu-L-Lys-D-Ala-D-Ala)](n+1)-di-trans,octa-cis-undecaprenyl diphosphate + di-trans,octa-cis-undecaprenyl diphosphate + H(+)</text>
        <dbReference type="Rhea" id="RHEA:23708"/>
        <dbReference type="Rhea" id="RHEA-COMP:9602"/>
        <dbReference type="Rhea" id="RHEA-COMP:9603"/>
        <dbReference type="ChEBI" id="CHEBI:15378"/>
        <dbReference type="ChEBI" id="CHEBI:58405"/>
        <dbReference type="ChEBI" id="CHEBI:60033"/>
        <dbReference type="ChEBI" id="CHEBI:78435"/>
        <dbReference type="EC" id="2.4.99.28"/>
    </reaction>
</comment>
<evidence type="ECO:0000256" key="10">
    <source>
        <dbReference type="ARBA" id="ARBA00022670"/>
    </source>
</evidence>
<evidence type="ECO:0000256" key="15">
    <source>
        <dbReference type="ARBA" id="ARBA00022960"/>
    </source>
</evidence>
<dbReference type="PANTHER" id="PTHR32282">
    <property type="entry name" value="BINDING PROTEIN TRANSPEPTIDASE, PUTATIVE-RELATED"/>
    <property type="match status" value="1"/>
</dbReference>
<feature type="domain" description="Glycosyl transferase family 51" evidence="29">
    <location>
        <begin position="56"/>
        <end position="234"/>
    </location>
</feature>
<dbReference type="SUPFAM" id="SSF56601">
    <property type="entry name" value="beta-lactamase/transpeptidase-like"/>
    <property type="match status" value="1"/>
</dbReference>
<dbReference type="NCBIfam" id="TIGR02074">
    <property type="entry name" value="PBP_1a_fam"/>
    <property type="match status" value="1"/>
</dbReference>
<dbReference type="InterPro" id="IPR036950">
    <property type="entry name" value="PBP_transglycosylase"/>
</dbReference>
<evidence type="ECO:0000256" key="18">
    <source>
        <dbReference type="ARBA" id="ARBA00022989"/>
    </source>
</evidence>
<evidence type="ECO:0000256" key="26">
    <source>
        <dbReference type="SAM" id="MobiDB-lite"/>
    </source>
</evidence>
<comment type="caution">
    <text evidence="31">The sequence shown here is derived from an EMBL/GenBank/DDBJ whole genome shotgun (WGS) entry which is preliminary data.</text>
</comment>
<evidence type="ECO:0000256" key="16">
    <source>
        <dbReference type="ARBA" id="ARBA00022968"/>
    </source>
</evidence>
<keyword evidence="15" id="KW-0133">Cell shape</keyword>
<dbReference type="Gene3D" id="1.10.3810.10">
    <property type="entry name" value="Biosynthetic peptidoglycan transglycosylase-like"/>
    <property type="match status" value="1"/>
</dbReference>
<dbReference type="Proteomes" id="UP001291687">
    <property type="component" value="Unassembled WGS sequence"/>
</dbReference>
<evidence type="ECO:0000256" key="27">
    <source>
        <dbReference type="SAM" id="Phobius"/>
    </source>
</evidence>
<evidence type="ECO:0000256" key="17">
    <source>
        <dbReference type="ARBA" id="ARBA00022984"/>
    </source>
</evidence>
<dbReference type="Pfam" id="PF00912">
    <property type="entry name" value="Transgly"/>
    <property type="match status" value="1"/>
</dbReference>
<organism evidence="31 32">
    <name type="scientific">Candidatus Megaera venefica</name>
    <dbReference type="NCBI Taxonomy" id="2055910"/>
    <lineage>
        <taxon>Bacteria</taxon>
        <taxon>Pseudomonadati</taxon>
        <taxon>Pseudomonadota</taxon>
        <taxon>Alphaproteobacteria</taxon>
        <taxon>Rickettsiales</taxon>
        <taxon>Rickettsiaceae</taxon>
        <taxon>Candidatus Megaera</taxon>
    </lineage>
</organism>
<keyword evidence="18 27" id="KW-1133">Transmembrane helix</keyword>
<dbReference type="CDD" id="cd00164">
    <property type="entry name" value="S1_like"/>
    <property type="match status" value="1"/>
</dbReference>
<evidence type="ECO:0000313" key="31">
    <source>
        <dbReference type="EMBL" id="MEA0970707.1"/>
    </source>
</evidence>
<keyword evidence="20" id="KW-0046">Antibiotic resistance</keyword>
<dbReference type="SUPFAM" id="SSF50249">
    <property type="entry name" value="Nucleic acid-binding proteins"/>
    <property type="match status" value="1"/>
</dbReference>
<dbReference type="Pfam" id="PF17092">
    <property type="entry name" value="PCB_OB"/>
    <property type="match status" value="1"/>
</dbReference>
<feature type="transmembrane region" description="Helical" evidence="27">
    <location>
        <begin position="12"/>
        <end position="31"/>
    </location>
</feature>
<comment type="similarity">
    <text evidence="3">In the C-terminal section; belongs to the transpeptidase family.</text>
</comment>
<proteinExistence type="inferred from homology"/>
<dbReference type="EMBL" id="JARJFB010000038">
    <property type="protein sequence ID" value="MEA0970707.1"/>
    <property type="molecule type" value="Genomic_DNA"/>
</dbReference>
<evidence type="ECO:0000259" key="29">
    <source>
        <dbReference type="Pfam" id="PF00912"/>
    </source>
</evidence>
<keyword evidence="7" id="KW-1003">Cell membrane</keyword>
<keyword evidence="8" id="KW-0997">Cell inner membrane</keyword>
<keyword evidence="10" id="KW-0645">Protease</keyword>
<keyword evidence="14" id="KW-0378">Hydrolase</keyword>
<comment type="catalytic activity">
    <reaction evidence="23">
        <text>Preferential cleavage: (Ac)2-L-Lys-D-Ala-|-D-Ala. Also transpeptidation of peptidyl-alanyl moieties that are N-acyl substituents of D-alanine.</text>
        <dbReference type="EC" id="3.4.16.4"/>
    </reaction>
</comment>
<keyword evidence="9" id="KW-0121">Carboxypeptidase</keyword>
<evidence type="ECO:0000256" key="22">
    <source>
        <dbReference type="ARBA" id="ARBA00023316"/>
    </source>
</evidence>
<evidence type="ECO:0000256" key="1">
    <source>
        <dbReference type="ARBA" id="ARBA00004249"/>
    </source>
</evidence>
<evidence type="ECO:0000256" key="14">
    <source>
        <dbReference type="ARBA" id="ARBA00022801"/>
    </source>
</evidence>
<dbReference type="InterPro" id="IPR012340">
    <property type="entry name" value="NA-bd_OB-fold"/>
</dbReference>